<dbReference type="InterPro" id="IPR001370">
    <property type="entry name" value="BIR_rpt"/>
</dbReference>
<feature type="region of interest" description="Disordered" evidence="1">
    <location>
        <begin position="208"/>
        <end position="250"/>
    </location>
</feature>
<feature type="transmembrane region" description="Helical" evidence="2">
    <location>
        <begin position="159"/>
        <end position="180"/>
    </location>
</feature>
<name>A0A8B8A751_CRAVI</name>
<feature type="compositionally biased region" description="Low complexity" evidence="1">
    <location>
        <begin position="234"/>
        <end position="248"/>
    </location>
</feature>
<dbReference type="AlphaFoldDB" id="A0A8B8A751"/>
<dbReference type="KEGG" id="cvn:111100019"/>
<dbReference type="GeneID" id="111100019"/>
<dbReference type="OrthoDB" id="6200070at2759"/>
<keyword evidence="2" id="KW-1133">Transmembrane helix</keyword>
<feature type="region of interest" description="Disordered" evidence="1">
    <location>
        <begin position="272"/>
        <end position="294"/>
    </location>
</feature>
<keyword evidence="2" id="KW-0812">Transmembrane</keyword>
<feature type="compositionally biased region" description="Low complexity" evidence="1">
    <location>
        <begin position="272"/>
        <end position="281"/>
    </location>
</feature>
<evidence type="ECO:0000256" key="1">
    <source>
        <dbReference type="SAM" id="MobiDB-lite"/>
    </source>
</evidence>
<sequence length="397" mass="45915">MEGYIYTILLIQLCNQMRFVVSFTRRCNESLQTVQKVLECPTNLTAYEAAAKQKNCSSFNADSCHSFQYHCVLSEDFHSLVEVCAPSLNIIGHVCAKFTWTLKSIIRVEGMNCTDGPEECPYSYNSTHAYKYQQCYNNILYSSSSTTVSNQRELNTSTVLLSSLLPILFVIAIVCIIWCWRRRKRNKEKDNNYLDIELQDPLMQQQQQNIDPDNNNLDSELTADPLPQDPVVPQQQHQQQHHQQQQQQITNPENNDLDREIHADQLLPDPQIQQQKQHQQINDSDLDETPSEGQRGHLEISETLMNICEWKGSKYLPYRKYETRQKSFNSCETDCMRIKAGDLAKLGFYYRGYGKTMSCFYCGIIMEEVDETVNLARKHKISCEYGKRVIGPLISQT</sequence>
<dbReference type="SUPFAM" id="SSF57924">
    <property type="entry name" value="Inhibitor of apoptosis (IAP) repeat"/>
    <property type="match status" value="1"/>
</dbReference>
<evidence type="ECO:0000313" key="3">
    <source>
        <dbReference type="Proteomes" id="UP000694844"/>
    </source>
</evidence>
<evidence type="ECO:0000256" key="2">
    <source>
        <dbReference type="SAM" id="Phobius"/>
    </source>
</evidence>
<dbReference type="RefSeq" id="XP_022287292.1">
    <property type="nucleotide sequence ID" value="XM_022431584.1"/>
</dbReference>
<dbReference type="PROSITE" id="PS50143">
    <property type="entry name" value="BIR_REPEAT_2"/>
    <property type="match status" value="1"/>
</dbReference>
<protein>
    <submittedName>
        <fullName evidence="4 5">Uncharacterized protein LOC111100019</fullName>
    </submittedName>
</protein>
<evidence type="ECO:0000313" key="5">
    <source>
        <dbReference type="RefSeq" id="XP_022287293.1"/>
    </source>
</evidence>
<feature type="compositionally biased region" description="Low complexity" evidence="1">
    <location>
        <begin position="208"/>
        <end position="218"/>
    </location>
</feature>
<dbReference type="Gene3D" id="1.10.1170.10">
    <property type="entry name" value="Inhibitor Of Apoptosis Protein (2mihbC-IAP-1), Chain A"/>
    <property type="match status" value="1"/>
</dbReference>
<dbReference type="RefSeq" id="XP_022287293.1">
    <property type="nucleotide sequence ID" value="XM_022431585.1"/>
</dbReference>
<dbReference type="Pfam" id="PF00653">
    <property type="entry name" value="BIR"/>
    <property type="match status" value="1"/>
</dbReference>
<proteinExistence type="predicted"/>
<accession>A0A8B8A751</accession>
<organism evidence="3 4">
    <name type="scientific">Crassostrea virginica</name>
    <name type="common">Eastern oyster</name>
    <dbReference type="NCBI Taxonomy" id="6565"/>
    <lineage>
        <taxon>Eukaryota</taxon>
        <taxon>Metazoa</taxon>
        <taxon>Spiralia</taxon>
        <taxon>Lophotrochozoa</taxon>
        <taxon>Mollusca</taxon>
        <taxon>Bivalvia</taxon>
        <taxon>Autobranchia</taxon>
        <taxon>Pteriomorphia</taxon>
        <taxon>Ostreida</taxon>
        <taxon>Ostreoidea</taxon>
        <taxon>Ostreidae</taxon>
        <taxon>Crassostrea</taxon>
    </lineage>
</organism>
<reference evidence="4 5" key="1">
    <citation type="submission" date="2025-04" db="UniProtKB">
        <authorList>
            <consortium name="RefSeq"/>
        </authorList>
    </citation>
    <scope>IDENTIFICATION</scope>
    <source>
        <tissue evidence="4 5">Whole sample</tissue>
    </source>
</reference>
<keyword evidence="2" id="KW-0472">Membrane</keyword>
<evidence type="ECO:0000313" key="4">
    <source>
        <dbReference type="RefSeq" id="XP_022287292.1"/>
    </source>
</evidence>
<dbReference type="Proteomes" id="UP000694844">
    <property type="component" value="Chromosome 6"/>
</dbReference>
<keyword evidence="3" id="KW-1185">Reference proteome</keyword>
<gene>
    <name evidence="4 5" type="primary">LOC111100019</name>
</gene>